<organism evidence="1 2">
    <name type="scientific">Macrostomum lignano</name>
    <dbReference type="NCBI Taxonomy" id="282301"/>
    <lineage>
        <taxon>Eukaryota</taxon>
        <taxon>Metazoa</taxon>
        <taxon>Spiralia</taxon>
        <taxon>Lophotrochozoa</taxon>
        <taxon>Platyhelminthes</taxon>
        <taxon>Rhabditophora</taxon>
        <taxon>Macrostomorpha</taxon>
        <taxon>Macrostomida</taxon>
        <taxon>Macrostomidae</taxon>
        <taxon>Macrostomum</taxon>
    </lineage>
</organism>
<sequence length="70" mass="7951">ISMDQFGSSDQPGRRNVPEVILQEGTAIACTSRWNTDYAIVAKDLHNSELIKTNENRRARYKIESSQLIN</sequence>
<dbReference type="WBParaSite" id="maker-uti_cns_0004684-snap-gene-0.2-mRNA-1">
    <property type="protein sequence ID" value="maker-uti_cns_0004684-snap-gene-0.2-mRNA-1"/>
    <property type="gene ID" value="maker-uti_cns_0004684-snap-gene-0.2"/>
</dbReference>
<evidence type="ECO:0000313" key="2">
    <source>
        <dbReference type="WBParaSite" id="maker-uti_cns_0004684-snap-gene-0.2-mRNA-1"/>
    </source>
</evidence>
<protein>
    <submittedName>
        <fullName evidence="2">DDE_Tnp_1_7 domain-containing protein</fullName>
    </submittedName>
</protein>
<reference evidence="2" key="1">
    <citation type="submission" date="2016-11" db="UniProtKB">
        <authorList>
            <consortium name="WormBaseParasite"/>
        </authorList>
    </citation>
    <scope>IDENTIFICATION</scope>
</reference>
<name>A0A1I8H6L1_9PLAT</name>
<dbReference type="Proteomes" id="UP000095280">
    <property type="component" value="Unplaced"/>
</dbReference>
<dbReference type="AlphaFoldDB" id="A0A1I8H6L1"/>
<evidence type="ECO:0000313" key="1">
    <source>
        <dbReference type="Proteomes" id="UP000095280"/>
    </source>
</evidence>
<keyword evidence="1" id="KW-1185">Reference proteome</keyword>
<proteinExistence type="predicted"/>
<accession>A0A1I8H6L1</accession>